<dbReference type="GO" id="GO:0003677">
    <property type="term" value="F:DNA binding"/>
    <property type="evidence" value="ECO:0007669"/>
    <property type="project" value="InterPro"/>
</dbReference>
<name>A0A9D1E014_9BACT</name>
<sequence>MEQEKNFRHICTAGLEKEIIFKTDADYIFGMNSIPVCMADKDISMHAFCLMDNHVHFIAHGTEEDCGGFIKAYRKRLFTLADMSRADICMKEIDDTEYLKRAIAYVLRNPPAAGLAVLPTHYRWSSGPLYFNDGNTLTANRPVTDIAHMSKRRQQKLFRTRGQLPGHYTVTADGLICPKCYVDYRAVEEIFRSPVRMLYFLSRNDSMEMELTSGILRRARYTDSEMASTVTNLCSEIFSKSSPDALSIDEKYQLADILRKQYGLGIKQLARLTHTSISLLGQVFHHGQSAPSQNSQKQNSMAQNSPDYNPQG</sequence>
<proteinExistence type="predicted"/>
<dbReference type="GO" id="GO:0006313">
    <property type="term" value="P:DNA transposition"/>
    <property type="evidence" value="ECO:0007669"/>
    <property type="project" value="InterPro"/>
</dbReference>
<dbReference type="AlphaFoldDB" id="A0A9D1E014"/>
<dbReference type="EMBL" id="DVHI01000030">
    <property type="protein sequence ID" value="HIR62340.1"/>
    <property type="molecule type" value="Genomic_DNA"/>
</dbReference>
<dbReference type="InterPro" id="IPR036515">
    <property type="entry name" value="Transposase_17_sf"/>
</dbReference>
<feature type="compositionally biased region" description="Polar residues" evidence="1">
    <location>
        <begin position="289"/>
        <end position="312"/>
    </location>
</feature>
<evidence type="ECO:0000313" key="2">
    <source>
        <dbReference type="EMBL" id="HIR62340.1"/>
    </source>
</evidence>
<gene>
    <name evidence="2" type="ORF">IAC94_02300</name>
</gene>
<dbReference type="SUPFAM" id="SSF143422">
    <property type="entry name" value="Transposase IS200-like"/>
    <property type="match status" value="1"/>
</dbReference>
<evidence type="ECO:0000313" key="3">
    <source>
        <dbReference type="Proteomes" id="UP000886744"/>
    </source>
</evidence>
<reference evidence="2" key="2">
    <citation type="journal article" date="2021" name="PeerJ">
        <title>Extensive microbial diversity within the chicken gut microbiome revealed by metagenomics and culture.</title>
        <authorList>
            <person name="Gilroy R."/>
            <person name="Ravi A."/>
            <person name="Getino M."/>
            <person name="Pursley I."/>
            <person name="Horton D.L."/>
            <person name="Alikhan N.F."/>
            <person name="Baker D."/>
            <person name="Gharbi K."/>
            <person name="Hall N."/>
            <person name="Watson M."/>
            <person name="Adriaenssens E.M."/>
            <person name="Foster-Nyarko E."/>
            <person name="Jarju S."/>
            <person name="Secka A."/>
            <person name="Antonio M."/>
            <person name="Oren A."/>
            <person name="Chaudhuri R.R."/>
            <person name="La Ragione R."/>
            <person name="Hildebrand F."/>
            <person name="Pallen M.J."/>
        </authorList>
    </citation>
    <scope>NUCLEOTIDE SEQUENCE</scope>
    <source>
        <strain evidence="2">ChiHjej13B12-12457</strain>
    </source>
</reference>
<dbReference type="Proteomes" id="UP000886744">
    <property type="component" value="Unassembled WGS sequence"/>
</dbReference>
<evidence type="ECO:0000256" key="1">
    <source>
        <dbReference type="SAM" id="MobiDB-lite"/>
    </source>
</evidence>
<reference evidence="2" key="1">
    <citation type="submission" date="2020-10" db="EMBL/GenBank/DDBJ databases">
        <authorList>
            <person name="Gilroy R."/>
        </authorList>
    </citation>
    <scope>NUCLEOTIDE SEQUENCE</scope>
    <source>
        <strain evidence="2">ChiHjej13B12-12457</strain>
    </source>
</reference>
<evidence type="ECO:0008006" key="4">
    <source>
        <dbReference type="Google" id="ProtNLM"/>
    </source>
</evidence>
<dbReference type="GO" id="GO:0004803">
    <property type="term" value="F:transposase activity"/>
    <property type="evidence" value="ECO:0007669"/>
    <property type="project" value="InterPro"/>
</dbReference>
<comment type="caution">
    <text evidence="2">The sequence shown here is derived from an EMBL/GenBank/DDBJ whole genome shotgun (WGS) entry which is preliminary data.</text>
</comment>
<accession>A0A9D1E014</accession>
<dbReference type="Gene3D" id="3.30.70.1290">
    <property type="entry name" value="Transposase IS200-like"/>
    <property type="match status" value="1"/>
</dbReference>
<protein>
    <recommendedName>
        <fullName evidence="4">Transposase IS200-like domain-containing protein</fullName>
    </recommendedName>
</protein>
<feature type="region of interest" description="Disordered" evidence="1">
    <location>
        <begin position="287"/>
        <end position="312"/>
    </location>
</feature>
<organism evidence="2 3">
    <name type="scientific">Candidatus Coprenecus avistercoris</name>
    <dbReference type="NCBI Taxonomy" id="2840730"/>
    <lineage>
        <taxon>Bacteria</taxon>
        <taxon>Pseudomonadati</taxon>
        <taxon>Bacteroidota</taxon>
        <taxon>Bacteroidia</taxon>
        <taxon>Bacteroidales</taxon>
        <taxon>Rikenellaceae</taxon>
        <taxon>Rikenellaceae incertae sedis</taxon>
        <taxon>Candidatus Coprenecus</taxon>
    </lineage>
</organism>